<keyword evidence="4 14" id="KW-0645">Protease</keyword>
<feature type="transmembrane region" description="Helical" evidence="12">
    <location>
        <begin position="161"/>
        <end position="180"/>
    </location>
</feature>
<evidence type="ECO:0000256" key="10">
    <source>
        <dbReference type="ARBA" id="ARBA00023049"/>
    </source>
</evidence>
<keyword evidence="11 12" id="KW-0472">Membrane</keyword>
<feature type="transmembrane region" description="Helical" evidence="12">
    <location>
        <begin position="345"/>
        <end position="366"/>
    </location>
</feature>
<comment type="caution">
    <text evidence="14">The sequence shown here is derived from an EMBL/GenBank/DDBJ whole genome shotgun (WGS) entry which is preliminary data.</text>
</comment>
<evidence type="ECO:0000256" key="1">
    <source>
        <dbReference type="ARBA" id="ARBA00001947"/>
    </source>
</evidence>
<dbReference type="Pfam" id="PF02163">
    <property type="entry name" value="Peptidase_M50"/>
    <property type="match status" value="2"/>
</dbReference>
<keyword evidence="8" id="KW-0862">Zinc</keyword>
<dbReference type="PANTHER" id="PTHR39188:SF3">
    <property type="entry name" value="STAGE IV SPORULATION PROTEIN FB"/>
    <property type="match status" value="1"/>
</dbReference>
<feature type="transmembrane region" description="Helical" evidence="12">
    <location>
        <begin position="251"/>
        <end position="271"/>
    </location>
</feature>
<comment type="similarity">
    <text evidence="3">Belongs to the peptidase M50B family.</text>
</comment>
<evidence type="ECO:0000256" key="12">
    <source>
        <dbReference type="SAM" id="Phobius"/>
    </source>
</evidence>
<evidence type="ECO:0000256" key="5">
    <source>
        <dbReference type="ARBA" id="ARBA00022692"/>
    </source>
</evidence>
<dbReference type="Proteomes" id="UP001295420">
    <property type="component" value="Unassembled WGS sequence"/>
</dbReference>
<sequence>MLFVRRHCRHNSHFVFIALEIALELLHIEFLGKSLRLEGSMAGWQQLFWDNTLVSQIAASDDDSGKTQHEFKLTAGEDVLHCQLSCELNWQPFDFKYQATVNDSLVVEGTRDEKDIERQVPVEPPPAEKRFSLIGIVSLGMKALKSAKVIKVALASASLAAYSWLFSIEFALALVACLVFHEYGHIRAMKYFGMKTKGIYLIPFLGGLALSDEKINTRWQDVVISIMGPFFGLVLSILFTVLYWMTGEMIFAGLAVFNALLNLFNLLPILPLDGGHVLKSITFSMNTWVGLAGSIVTALLGIYISYTFGLTLLGFLLLMGMLEVVMEWRTRHHSHLLPLTRYGQLFSFAWYLVSIGGFIAIIWYFAGLGDSLLSLPLQILGT</sequence>
<evidence type="ECO:0000256" key="3">
    <source>
        <dbReference type="ARBA" id="ARBA00007931"/>
    </source>
</evidence>
<dbReference type="GO" id="GO:0046872">
    <property type="term" value="F:metal ion binding"/>
    <property type="evidence" value="ECO:0007669"/>
    <property type="project" value="UniProtKB-KW"/>
</dbReference>
<accession>A0AAU9Q0V9</accession>
<protein>
    <submittedName>
        <fullName evidence="14">Zn-dependent protease</fullName>
    </submittedName>
</protein>
<evidence type="ECO:0000313" key="14">
    <source>
        <dbReference type="EMBL" id="CAH1522293.1"/>
    </source>
</evidence>
<evidence type="ECO:0000256" key="9">
    <source>
        <dbReference type="ARBA" id="ARBA00022989"/>
    </source>
</evidence>
<dbReference type="GO" id="GO:0006508">
    <property type="term" value="P:proteolysis"/>
    <property type="evidence" value="ECO:0007669"/>
    <property type="project" value="UniProtKB-KW"/>
</dbReference>
<dbReference type="EMBL" id="CAKMTQ010000002">
    <property type="protein sequence ID" value="CAH1522293.1"/>
    <property type="molecule type" value="Genomic_DNA"/>
</dbReference>
<dbReference type="PANTHER" id="PTHR39188">
    <property type="entry name" value="MEMBRANE-ASSOCIATED ZINC METALLOPROTEASE M50B"/>
    <property type="match status" value="1"/>
</dbReference>
<feature type="transmembrane region" description="Helical" evidence="12">
    <location>
        <begin position="291"/>
        <end position="324"/>
    </location>
</feature>
<feature type="transmembrane region" description="Helical" evidence="12">
    <location>
        <begin position="222"/>
        <end position="244"/>
    </location>
</feature>
<name>A0AAU9Q0V9_9VIBR</name>
<dbReference type="AlphaFoldDB" id="A0AAU9Q0V9"/>
<keyword evidence="5 12" id="KW-0812">Transmembrane</keyword>
<evidence type="ECO:0000256" key="4">
    <source>
        <dbReference type="ARBA" id="ARBA00022670"/>
    </source>
</evidence>
<keyword evidence="9 12" id="KW-1133">Transmembrane helix</keyword>
<dbReference type="GO" id="GO:0016020">
    <property type="term" value="C:membrane"/>
    <property type="evidence" value="ECO:0007669"/>
    <property type="project" value="UniProtKB-SubCell"/>
</dbReference>
<evidence type="ECO:0000256" key="11">
    <source>
        <dbReference type="ARBA" id="ARBA00023136"/>
    </source>
</evidence>
<gene>
    <name evidence="14" type="ORF">THF1D04_100104</name>
</gene>
<proteinExistence type="inferred from homology"/>
<evidence type="ECO:0000256" key="6">
    <source>
        <dbReference type="ARBA" id="ARBA00022723"/>
    </source>
</evidence>
<organism evidence="14 15">
    <name type="scientific">Vibrio owensii</name>
    <dbReference type="NCBI Taxonomy" id="696485"/>
    <lineage>
        <taxon>Bacteria</taxon>
        <taxon>Pseudomonadati</taxon>
        <taxon>Pseudomonadota</taxon>
        <taxon>Gammaproteobacteria</taxon>
        <taxon>Vibrionales</taxon>
        <taxon>Vibrionaceae</taxon>
        <taxon>Vibrio</taxon>
    </lineage>
</organism>
<keyword evidence="6" id="KW-0479">Metal-binding</keyword>
<evidence type="ECO:0000313" key="15">
    <source>
        <dbReference type="Proteomes" id="UP001295420"/>
    </source>
</evidence>
<feature type="domain" description="Peptidase M50" evidence="13">
    <location>
        <begin position="249"/>
        <end position="282"/>
    </location>
</feature>
<evidence type="ECO:0000256" key="7">
    <source>
        <dbReference type="ARBA" id="ARBA00022801"/>
    </source>
</evidence>
<dbReference type="InterPro" id="IPR008915">
    <property type="entry name" value="Peptidase_M50"/>
</dbReference>
<comment type="cofactor">
    <cofactor evidence="1">
        <name>Zn(2+)</name>
        <dbReference type="ChEBI" id="CHEBI:29105"/>
    </cofactor>
</comment>
<evidence type="ECO:0000256" key="2">
    <source>
        <dbReference type="ARBA" id="ARBA00004141"/>
    </source>
</evidence>
<dbReference type="GO" id="GO:0008237">
    <property type="term" value="F:metallopeptidase activity"/>
    <property type="evidence" value="ECO:0007669"/>
    <property type="project" value="UniProtKB-KW"/>
</dbReference>
<evidence type="ECO:0000256" key="8">
    <source>
        <dbReference type="ARBA" id="ARBA00022833"/>
    </source>
</evidence>
<evidence type="ECO:0000259" key="13">
    <source>
        <dbReference type="Pfam" id="PF02163"/>
    </source>
</evidence>
<keyword evidence="10" id="KW-0482">Metalloprotease</keyword>
<reference evidence="14" key="1">
    <citation type="submission" date="2022-01" db="EMBL/GenBank/DDBJ databases">
        <authorList>
            <person name="Lagorce A."/>
        </authorList>
    </citation>
    <scope>NUCLEOTIDE SEQUENCE</scope>
    <source>
        <strain evidence="14">Th15_F1_D04</strain>
    </source>
</reference>
<dbReference type="CDD" id="cd06160">
    <property type="entry name" value="S2P-M50_like_2"/>
    <property type="match status" value="1"/>
</dbReference>
<keyword evidence="7" id="KW-0378">Hydrolase</keyword>
<feature type="domain" description="Peptidase M50" evidence="13">
    <location>
        <begin position="170"/>
        <end position="244"/>
    </location>
</feature>
<feature type="transmembrane region" description="Helical" evidence="12">
    <location>
        <begin position="192"/>
        <end position="210"/>
    </location>
</feature>
<comment type="subcellular location">
    <subcellularLocation>
        <location evidence="2">Membrane</location>
        <topology evidence="2">Multi-pass membrane protein</topology>
    </subcellularLocation>
</comment>